<keyword evidence="7" id="KW-0378">Hydrolase</keyword>
<evidence type="ECO:0000256" key="4">
    <source>
        <dbReference type="ARBA" id="ARBA00022691"/>
    </source>
</evidence>
<dbReference type="GO" id="GO:0003676">
    <property type="term" value="F:nucleic acid binding"/>
    <property type="evidence" value="ECO:0007669"/>
    <property type="project" value="InterPro"/>
</dbReference>
<keyword evidence="2" id="KW-0489">Methyltransferase</keyword>
<organism evidence="7 8">
    <name type="scientific">Alistipes shahii</name>
    <dbReference type="NCBI Taxonomy" id="328814"/>
    <lineage>
        <taxon>Bacteria</taxon>
        <taxon>Pseudomonadati</taxon>
        <taxon>Bacteroidota</taxon>
        <taxon>Bacteroidia</taxon>
        <taxon>Bacteroidales</taxon>
        <taxon>Rikenellaceae</taxon>
        <taxon>Alistipes</taxon>
    </lineage>
</organism>
<evidence type="ECO:0000259" key="6">
    <source>
        <dbReference type="Pfam" id="PF07669"/>
    </source>
</evidence>
<evidence type="ECO:0000313" key="7">
    <source>
        <dbReference type="EMBL" id="KAA2373290.1"/>
    </source>
</evidence>
<dbReference type="GO" id="GO:0009007">
    <property type="term" value="F:site-specific DNA-methyltransferase (adenine-specific) activity"/>
    <property type="evidence" value="ECO:0007669"/>
    <property type="project" value="UniProtKB-EC"/>
</dbReference>
<dbReference type="EC" id="2.1.1.72" evidence="1"/>
<dbReference type="PANTHER" id="PTHR33841:SF1">
    <property type="entry name" value="DNA METHYLTRANSFERASE A"/>
    <property type="match status" value="1"/>
</dbReference>
<comment type="caution">
    <text evidence="7">The sequence shown here is derived from an EMBL/GenBank/DDBJ whole genome shotgun (WGS) entry which is preliminary data.</text>
</comment>
<dbReference type="GO" id="GO:0004519">
    <property type="term" value="F:endonuclease activity"/>
    <property type="evidence" value="ECO:0007669"/>
    <property type="project" value="UniProtKB-KW"/>
</dbReference>
<dbReference type="EMBL" id="VVXJ01000035">
    <property type="protein sequence ID" value="KAA2373290.1"/>
    <property type="molecule type" value="Genomic_DNA"/>
</dbReference>
<gene>
    <name evidence="7" type="ORF">F2Y07_12725</name>
</gene>
<evidence type="ECO:0000256" key="2">
    <source>
        <dbReference type="ARBA" id="ARBA00022603"/>
    </source>
</evidence>
<dbReference type="InterPro" id="IPR011639">
    <property type="entry name" value="MethylTrfase_TaqI-like_dom"/>
</dbReference>
<dbReference type="GO" id="GO:0032259">
    <property type="term" value="P:methylation"/>
    <property type="evidence" value="ECO:0007669"/>
    <property type="project" value="UniProtKB-KW"/>
</dbReference>
<evidence type="ECO:0000313" key="8">
    <source>
        <dbReference type="Proteomes" id="UP000322658"/>
    </source>
</evidence>
<dbReference type="AlphaFoldDB" id="A0A5B3GIH0"/>
<evidence type="ECO:0000256" key="1">
    <source>
        <dbReference type="ARBA" id="ARBA00011900"/>
    </source>
</evidence>
<dbReference type="SUPFAM" id="SSF53335">
    <property type="entry name" value="S-adenosyl-L-methionine-dependent methyltransferases"/>
    <property type="match status" value="1"/>
</dbReference>
<dbReference type="PRINTS" id="PR00507">
    <property type="entry name" value="N12N6MTFRASE"/>
</dbReference>
<dbReference type="InterPro" id="IPR050953">
    <property type="entry name" value="N4_N6_ade-DNA_methylase"/>
</dbReference>
<reference evidence="7 8" key="1">
    <citation type="journal article" date="2019" name="Nat. Med.">
        <title>A library of human gut bacterial isolates paired with longitudinal multiomics data enables mechanistic microbiome research.</title>
        <authorList>
            <person name="Poyet M."/>
            <person name="Groussin M."/>
            <person name="Gibbons S.M."/>
            <person name="Avila-Pacheco J."/>
            <person name="Jiang X."/>
            <person name="Kearney S.M."/>
            <person name="Perrotta A.R."/>
            <person name="Berdy B."/>
            <person name="Zhao S."/>
            <person name="Lieberman T.D."/>
            <person name="Swanson P.K."/>
            <person name="Smith M."/>
            <person name="Roesemann S."/>
            <person name="Alexander J.E."/>
            <person name="Rich S.A."/>
            <person name="Livny J."/>
            <person name="Vlamakis H."/>
            <person name="Clish C."/>
            <person name="Bullock K."/>
            <person name="Deik A."/>
            <person name="Scott J."/>
            <person name="Pierce K.A."/>
            <person name="Xavier R.J."/>
            <person name="Alm E.J."/>
        </authorList>
    </citation>
    <scope>NUCLEOTIDE SEQUENCE [LARGE SCALE GENOMIC DNA]</scope>
    <source>
        <strain evidence="7 8">BIOML-A1</strain>
    </source>
</reference>
<evidence type="ECO:0000256" key="3">
    <source>
        <dbReference type="ARBA" id="ARBA00022679"/>
    </source>
</evidence>
<dbReference type="RefSeq" id="WP_083785458.1">
    <property type="nucleotide sequence ID" value="NZ_JADMVN010000010.1"/>
</dbReference>
<sequence length="1234" mass="142756">MDFSKAYNRADFVNYLRRDFLPDDFEQEEKNVPFWTQMNYASVATCLGKSKTLDLVVYEIKHHSPHDARVGLSKDAFRMLAGEKQNRALVIFVPEDNSDNYRFSLIEIQLSIGENDSNVTRAYSNPRRYSYYLGKGIACYTPNKYLNELGRVEDVKDLFERFSVEVLTKAFYQELSDWYAWAIKVISFPNDISTQADDKRHNHEGVIRLITRLIFVWFLKERKLIPWQFFDQEYIANHLIKGFNPHKIDNLFGKSEASVYYRAILQNLFFAMLNCPITKEGGTEFTERRFKDNRSQFDDNKLMRYRDEFNDPDEFLRLANETVPFLNGGLFDCLDEKRTGMYYDGFSERKESMAQLIVPDYLFFGEEAGKNIDLSEFYGDANKKKVSARGIIDILKRYNFTVEENMPFDKDVSLDPELLGKVFENLLASYNPETQQTARKQTGSFYTPREIVQYMVDESLVTHLKRTVGNELESEYRKLLDYADNEILLTEQQKLAIMQSLYNCKILDPACGSGAFPVGVLQQMVHILKQIDPDNSRWKNMLLQFAIDETSEAYLNSTAEERREAVADIERAFDENVNYPDYARKLHLIENCIYGVDIQPIAIQISKLRFFISLVIDQKRNNNPADNFGIRPLPNLEAKFVAANSLLGLKRTEASLFDSEEIKQKERQLKIAKHKIFSARRPTTKEKWRNEVVRLRKEIADLLLEKDCIGNEQAAQLAQWDMFDQNTFAPFFDPEWMFGIKEGFDILIANPPYISTKGVSTADKKLFEAEFGFSDDTYNLFFFKGFSLLCEGGCITYITPKTFWTTQTKRNLRDLLLANTLNYVFDTANPFEAVMVDTCITSAVKNKPAAENLVRFMDGRKSLLQPERLTVAQSVYLNTQNSVIFKPSELNMRIYELYGEKVKALYDKWWDKIKTSREIEKNKRELEEYRASLKPGDVALLGCLTEGGQGLATANNGKYIAVRSTTKWAENIRVSRPKKLADFLARTPKAITAEMRRYPSYVAFLQSLSEAEIAELFDSLKEQYGRDIFGQGYLYKIVDDCEIADVDSLTNDEKENGIETTKPYYVPYDKGDKDGNRWYLETPFAIAWSKENVRFLKTDPKARYQGYTFYFREGLCWSDINTTFLKCRIKQKSIHDVKSMSIFGVCDKVPEKYILCVINSTLISYYVDTFVNNTQTFQINDARQLPIIVPTSEQLSFCSALAKAAIAQKIKGNESSNIQKQLDDFIENQIFGLV</sequence>
<dbReference type="InterPro" id="IPR029063">
    <property type="entry name" value="SAM-dependent_MTases_sf"/>
</dbReference>
<keyword evidence="7" id="KW-0255">Endonuclease</keyword>
<keyword evidence="4" id="KW-0949">S-adenosyl-L-methionine</keyword>
<dbReference type="Proteomes" id="UP000322658">
    <property type="component" value="Unassembled WGS sequence"/>
</dbReference>
<dbReference type="PROSITE" id="PS00092">
    <property type="entry name" value="N6_MTASE"/>
    <property type="match status" value="1"/>
</dbReference>
<accession>A0A5B3GIH0</accession>
<evidence type="ECO:0000256" key="5">
    <source>
        <dbReference type="ARBA" id="ARBA00047942"/>
    </source>
</evidence>
<dbReference type="Gene3D" id="3.40.50.150">
    <property type="entry name" value="Vaccinia Virus protein VP39"/>
    <property type="match status" value="1"/>
</dbReference>
<dbReference type="Pfam" id="PF07669">
    <property type="entry name" value="Eco57I"/>
    <property type="match status" value="1"/>
</dbReference>
<keyword evidence="7" id="KW-0540">Nuclease</keyword>
<dbReference type="PANTHER" id="PTHR33841">
    <property type="entry name" value="DNA METHYLTRANSFERASE YEEA-RELATED"/>
    <property type="match status" value="1"/>
</dbReference>
<protein>
    <recommendedName>
        <fullName evidence="1">site-specific DNA-methyltransferase (adenine-specific)</fullName>
        <ecNumber evidence="1">2.1.1.72</ecNumber>
    </recommendedName>
</protein>
<dbReference type="InterPro" id="IPR002052">
    <property type="entry name" value="DNA_methylase_N6_adenine_CS"/>
</dbReference>
<proteinExistence type="predicted"/>
<keyword evidence="3" id="KW-0808">Transferase</keyword>
<feature type="domain" description="Type II methyltransferase M.TaqI-like" evidence="6">
    <location>
        <begin position="591"/>
        <end position="821"/>
    </location>
</feature>
<dbReference type="GO" id="GO:0006304">
    <property type="term" value="P:DNA modification"/>
    <property type="evidence" value="ECO:0007669"/>
    <property type="project" value="InterPro"/>
</dbReference>
<name>A0A5B3GIH0_9BACT</name>
<comment type="catalytic activity">
    <reaction evidence="5">
        <text>a 2'-deoxyadenosine in DNA + S-adenosyl-L-methionine = an N(6)-methyl-2'-deoxyadenosine in DNA + S-adenosyl-L-homocysteine + H(+)</text>
        <dbReference type="Rhea" id="RHEA:15197"/>
        <dbReference type="Rhea" id="RHEA-COMP:12418"/>
        <dbReference type="Rhea" id="RHEA-COMP:12419"/>
        <dbReference type="ChEBI" id="CHEBI:15378"/>
        <dbReference type="ChEBI" id="CHEBI:57856"/>
        <dbReference type="ChEBI" id="CHEBI:59789"/>
        <dbReference type="ChEBI" id="CHEBI:90615"/>
        <dbReference type="ChEBI" id="CHEBI:90616"/>
        <dbReference type="EC" id="2.1.1.72"/>
    </reaction>
</comment>